<dbReference type="EMBL" id="GGEC01060350">
    <property type="protein sequence ID" value="MBX40834.1"/>
    <property type="molecule type" value="Transcribed_RNA"/>
</dbReference>
<sequence>MRSLSIVLRTCFLCGRGK</sequence>
<dbReference type="AlphaFoldDB" id="A0A2P2NEF3"/>
<protein>
    <submittedName>
        <fullName evidence="1">Uncharacterized protein</fullName>
    </submittedName>
</protein>
<evidence type="ECO:0000313" key="1">
    <source>
        <dbReference type="EMBL" id="MBX40834.1"/>
    </source>
</evidence>
<proteinExistence type="predicted"/>
<organism evidence="1">
    <name type="scientific">Rhizophora mucronata</name>
    <name type="common">Asiatic mangrove</name>
    <dbReference type="NCBI Taxonomy" id="61149"/>
    <lineage>
        <taxon>Eukaryota</taxon>
        <taxon>Viridiplantae</taxon>
        <taxon>Streptophyta</taxon>
        <taxon>Embryophyta</taxon>
        <taxon>Tracheophyta</taxon>
        <taxon>Spermatophyta</taxon>
        <taxon>Magnoliopsida</taxon>
        <taxon>eudicotyledons</taxon>
        <taxon>Gunneridae</taxon>
        <taxon>Pentapetalae</taxon>
        <taxon>rosids</taxon>
        <taxon>fabids</taxon>
        <taxon>Malpighiales</taxon>
        <taxon>Rhizophoraceae</taxon>
        <taxon>Rhizophora</taxon>
    </lineage>
</organism>
<reference evidence="1" key="1">
    <citation type="submission" date="2018-02" db="EMBL/GenBank/DDBJ databases">
        <title>Rhizophora mucronata_Transcriptome.</title>
        <authorList>
            <person name="Meera S.P."/>
            <person name="Sreeshan A."/>
            <person name="Augustine A."/>
        </authorList>
    </citation>
    <scope>NUCLEOTIDE SEQUENCE</scope>
    <source>
        <tissue evidence="1">Leaf</tissue>
    </source>
</reference>
<name>A0A2P2NEF3_RHIMU</name>
<accession>A0A2P2NEF3</accession>